<organism evidence="1 2">
    <name type="scientific">Coniosporium uncinatum</name>
    <dbReference type="NCBI Taxonomy" id="93489"/>
    <lineage>
        <taxon>Eukaryota</taxon>
        <taxon>Fungi</taxon>
        <taxon>Dikarya</taxon>
        <taxon>Ascomycota</taxon>
        <taxon>Pezizomycotina</taxon>
        <taxon>Dothideomycetes</taxon>
        <taxon>Dothideomycetes incertae sedis</taxon>
        <taxon>Coniosporium</taxon>
    </lineage>
</organism>
<dbReference type="Proteomes" id="UP001186974">
    <property type="component" value="Unassembled WGS sequence"/>
</dbReference>
<accession>A0ACC3D4G3</accession>
<proteinExistence type="predicted"/>
<gene>
    <name evidence="1" type="ORF">LTS18_005565</name>
</gene>
<dbReference type="EMBL" id="JAWDJW010007660">
    <property type="protein sequence ID" value="KAK3061727.1"/>
    <property type="molecule type" value="Genomic_DNA"/>
</dbReference>
<reference evidence="1" key="1">
    <citation type="submission" date="2024-09" db="EMBL/GenBank/DDBJ databases">
        <title>Black Yeasts Isolated from many extreme environments.</title>
        <authorList>
            <person name="Coleine C."/>
            <person name="Stajich J.E."/>
            <person name="Selbmann L."/>
        </authorList>
    </citation>
    <scope>NUCLEOTIDE SEQUENCE</scope>
    <source>
        <strain evidence="1">CCFEE 5737</strain>
    </source>
</reference>
<evidence type="ECO:0000313" key="2">
    <source>
        <dbReference type="Proteomes" id="UP001186974"/>
    </source>
</evidence>
<comment type="caution">
    <text evidence="1">The sequence shown here is derived from an EMBL/GenBank/DDBJ whole genome shotgun (WGS) entry which is preliminary data.</text>
</comment>
<evidence type="ECO:0000313" key="1">
    <source>
        <dbReference type="EMBL" id="KAK3061727.1"/>
    </source>
</evidence>
<sequence>MKQNILMVEESIRLRSDSSGVDIAEISDFADHQIAYLTRTVRQLVPEEEEVAVLQKYGLQTVFNATGVWEKIQQVVPIVAHMTSYSGRDWKPDSPLWADLRETLEDVKAGRTLEGQKGRFTWKLSRAYNMGDELLRQGLAELFLLWLEHVGLWSMYRQLVTGEP</sequence>
<protein>
    <submittedName>
        <fullName evidence="1">Uncharacterized protein</fullName>
    </submittedName>
</protein>
<name>A0ACC3D4G3_9PEZI</name>
<keyword evidence="2" id="KW-1185">Reference proteome</keyword>